<dbReference type="RefSeq" id="XP_016584331.1">
    <property type="nucleotide sequence ID" value="XM_016727667.1"/>
</dbReference>
<organism evidence="2 3">
    <name type="scientific">Sporothrix schenckii 1099-18</name>
    <dbReference type="NCBI Taxonomy" id="1397361"/>
    <lineage>
        <taxon>Eukaryota</taxon>
        <taxon>Fungi</taxon>
        <taxon>Dikarya</taxon>
        <taxon>Ascomycota</taxon>
        <taxon>Pezizomycotina</taxon>
        <taxon>Sordariomycetes</taxon>
        <taxon>Sordariomycetidae</taxon>
        <taxon>Ophiostomatales</taxon>
        <taxon>Ophiostomataceae</taxon>
        <taxon>Sporothrix</taxon>
    </lineage>
</organism>
<evidence type="ECO:0000313" key="3">
    <source>
        <dbReference type="Proteomes" id="UP000033710"/>
    </source>
</evidence>
<dbReference type="Proteomes" id="UP000033710">
    <property type="component" value="Unassembled WGS sequence"/>
</dbReference>
<reference evidence="2 3" key="2">
    <citation type="journal article" date="2015" name="Eukaryot. Cell">
        <title>Asexual propagation of a virulent clone complex in a human and feline outbreak of sporotrichosis.</title>
        <authorList>
            <person name="Teixeira Mde M."/>
            <person name="Rodrigues A.M."/>
            <person name="Tsui C.K."/>
            <person name="de Almeida L.G."/>
            <person name="Van Diepeningen A.D."/>
            <person name="van den Ende B.G."/>
            <person name="Fernandes G.F."/>
            <person name="Kano R."/>
            <person name="Hamelin R.C."/>
            <person name="Lopes-Bezerra L.M."/>
            <person name="Vasconcelos A.T."/>
            <person name="de Hoog S."/>
            <person name="de Camargo Z.P."/>
            <person name="Felipe M.S."/>
        </authorList>
    </citation>
    <scope>NUCLEOTIDE SEQUENCE [LARGE SCALE GENOMIC DNA]</scope>
    <source>
        <strain evidence="2 3">1099-18</strain>
    </source>
</reference>
<evidence type="ECO:0008006" key="4">
    <source>
        <dbReference type="Google" id="ProtNLM"/>
    </source>
</evidence>
<reference evidence="2 3" key="1">
    <citation type="journal article" date="2014" name="BMC Genomics">
        <title>Comparative genomics of the major fungal agents of human and animal Sporotrichosis: Sporothrix schenckii and Sporothrix brasiliensis.</title>
        <authorList>
            <person name="Teixeira M.M."/>
            <person name="de Almeida L.G."/>
            <person name="Kubitschek-Barreira P."/>
            <person name="Alves F.L."/>
            <person name="Kioshima E.S."/>
            <person name="Abadio A.K."/>
            <person name="Fernandes L."/>
            <person name="Derengowski L.S."/>
            <person name="Ferreira K.S."/>
            <person name="Souza R.C."/>
            <person name="Ruiz J.C."/>
            <person name="de Andrade N.C."/>
            <person name="Paes H.C."/>
            <person name="Nicola A.M."/>
            <person name="Albuquerque P."/>
            <person name="Gerber A.L."/>
            <person name="Martins V.P."/>
            <person name="Peconick L.D."/>
            <person name="Neto A.V."/>
            <person name="Chaucanez C.B."/>
            <person name="Silva P.A."/>
            <person name="Cunha O.L."/>
            <person name="de Oliveira F.F."/>
            <person name="dos Santos T.C."/>
            <person name="Barros A.L."/>
            <person name="Soares M.A."/>
            <person name="de Oliveira L.M."/>
            <person name="Marini M.M."/>
            <person name="Villalobos-Duno H."/>
            <person name="Cunha M.M."/>
            <person name="de Hoog S."/>
            <person name="da Silveira J.F."/>
            <person name="Henrissat B."/>
            <person name="Nino-Vega G.A."/>
            <person name="Cisalpino P.S."/>
            <person name="Mora-Montes H.M."/>
            <person name="Almeida S.R."/>
            <person name="Stajich J.E."/>
            <person name="Lopes-Bezerra L.M."/>
            <person name="Vasconcelos A.T."/>
            <person name="Felipe M.S."/>
        </authorList>
    </citation>
    <scope>NUCLEOTIDE SEQUENCE [LARGE SCALE GENOMIC DNA]</scope>
    <source>
        <strain evidence="2 3">1099-18</strain>
    </source>
</reference>
<feature type="compositionally biased region" description="Low complexity" evidence="1">
    <location>
        <begin position="31"/>
        <end position="49"/>
    </location>
</feature>
<feature type="compositionally biased region" description="Low complexity" evidence="1">
    <location>
        <begin position="195"/>
        <end position="214"/>
    </location>
</feature>
<accession>A0A0F2LYS8</accession>
<feature type="compositionally biased region" description="Low complexity" evidence="1">
    <location>
        <begin position="283"/>
        <end position="304"/>
    </location>
</feature>
<dbReference type="Gene3D" id="1.25.40.10">
    <property type="entry name" value="Tetratricopeptide repeat domain"/>
    <property type="match status" value="1"/>
</dbReference>
<dbReference type="InterPro" id="IPR011990">
    <property type="entry name" value="TPR-like_helical_dom_sf"/>
</dbReference>
<proteinExistence type="predicted"/>
<dbReference type="KEGG" id="ssck:SPSK_00719"/>
<dbReference type="PANTHER" id="PTHR43628:SF1">
    <property type="entry name" value="CHITIN SYNTHASE REGULATORY FACTOR 2-RELATED"/>
    <property type="match status" value="1"/>
</dbReference>
<dbReference type="EMBL" id="AXCR01000011">
    <property type="protein sequence ID" value="KJR81655.1"/>
    <property type="molecule type" value="Genomic_DNA"/>
</dbReference>
<dbReference type="GeneID" id="27662944"/>
<comment type="caution">
    <text evidence="2">The sequence shown here is derived from an EMBL/GenBank/DDBJ whole genome shotgun (WGS) entry which is preliminary data.</text>
</comment>
<feature type="region of interest" description="Disordered" evidence="1">
    <location>
        <begin position="1"/>
        <end position="242"/>
    </location>
</feature>
<feature type="region of interest" description="Disordered" evidence="1">
    <location>
        <begin position="256"/>
        <end position="305"/>
    </location>
</feature>
<feature type="compositionally biased region" description="Basic and acidic residues" evidence="1">
    <location>
        <begin position="1"/>
        <end position="13"/>
    </location>
</feature>
<dbReference type="SUPFAM" id="SSF81901">
    <property type="entry name" value="HCP-like"/>
    <property type="match status" value="1"/>
</dbReference>
<dbReference type="PANTHER" id="PTHR43628">
    <property type="entry name" value="ACTIVATOR OF C KINASE PROTEIN 1-RELATED"/>
    <property type="match status" value="1"/>
</dbReference>
<evidence type="ECO:0000313" key="2">
    <source>
        <dbReference type="EMBL" id="KJR81655.1"/>
    </source>
</evidence>
<dbReference type="GO" id="GO:0010972">
    <property type="term" value="P:negative regulation of G2/M transition of mitotic cell cycle"/>
    <property type="evidence" value="ECO:0007669"/>
    <property type="project" value="TreeGrafter"/>
</dbReference>
<dbReference type="GO" id="GO:0032153">
    <property type="term" value="C:cell division site"/>
    <property type="evidence" value="ECO:0007669"/>
    <property type="project" value="TreeGrafter"/>
</dbReference>
<feature type="compositionally biased region" description="Polar residues" evidence="1">
    <location>
        <begin position="169"/>
        <end position="178"/>
    </location>
</feature>
<dbReference type="Pfam" id="PF08238">
    <property type="entry name" value="Sel1"/>
    <property type="match status" value="3"/>
</dbReference>
<sequence length="563" mass="60721">MGLRDILKKKGGSDDEGGFTDSRNESEFDQFQHQYQQEFPSQSQSQLQPQRRRTPPPRPPPPDPLQTSEFTFIRSDTLSQEVIHPPADVDDFGRNQYLQAGGGSNDGGLASPASPQNHRRSFDMFRKSSRSGRSSRSASVSSSGVAGDGSNAAAESTARRLSQRLHLSRTPSTSSHVPTNLPEIVVPEGEGEGGNRPVGHSSSLSLSSQGSSSSTRGGEAPTSAPVPSAQNSKPAPVNPAVESQWEKRATMLAQENEKVQQLQGSRPGTPEDRLGRKGAASPAGSTHSRSRSRSNSNANGAVSSKELDANIQEAIRLHEEGELEQSTRMFGILADPRGYNNPLSQVLYGLALRHGWGCSPDTETAVQYLSAAASNAAAVEELALKAGINKGGAAKGELVLAIFELANCFRNGWGLDRDPLAAKQYYETAANLGDTDAMNEVAWCYLEGFGCKKDKVSFSISNTILPAMLLASPTPPLHAKFIVVLSPFLHYCKPFSCRGLSLKAGAERLLFAVGQQPLERGHGKSDAFLASKYYRLAEQNGNKTLGNSWIWKEKYDPDKQKKK</sequence>
<dbReference type="OrthoDB" id="2148946at2759"/>
<protein>
    <recommendedName>
        <fullName evidence="4">Protein DSF2</fullName>
    </recommendedName>
</protein>
<evidence type="ECO:0000256" key="1">
    <source>
        <dbReference type="SAM" id="MobiDB-lite"/>
    </source>
</evidence>
<name>A0A0F2LYS8_SPOSC</name>
<dbReference type="InterPro" id="IPR006597">
    <property type="entry name" value="Sel1-like"/>
</dbReference>
<gene>
    <name evidence="2" type="ORF">SPSK_00719</name>
</gene>
<dbReference type="VEuPathDB" id="FungiDB:SPSK_00719"/>
<feature type="compositionally biased region" description="Low complexity" evidence="1">
    <location>
        <begin position="131"/>
        <end position="154"/>
    </location>
</feature>
<dbReference type="AlphaFoldDB" id="A0A0F2LYS8"/>
<dbReference type="InterPro" id="IPR052945">
    <property type="entry name" value="Mitotic_Regulator"/>
</dbReference>
<dbReference type="SMART" id="SM00671">
    <property type="entry name" value="SEL1"/>
    <property type="match status" value="2"/>
</dbReference>